<dbReference type="PROSITE" id="PS01186">
    <property type="entry name" value="EGF_2"/>
    <property type="match status" value="1"/>
</dbReference>
<feature type="binding site" evidence="8">
    <location>
        <position position="349"/>
    </location>
    <ligand>
        <name>Zn(2+)</name>
        <dbReference type="ChEBI" id="CHEBI:29105"/>
        <note>catalytic</note>
    </ligand>
</feature>
<dbReference type="PANTHER" id="PTHR11905:SF251">
    <property type="entry name" value="MEDIATOR COMPLEX SUBUNIT 6"/>
    <property type="match status" value="1"/>
</dbReference>
<evidence type="ECO:0000256" key="7">
    <source>
        <dbReference type="PROSITE-ProRule" id="PRU00076"/>
    </source>
</evidence>
<keyword evidence="8" id="KW-0479">Metal-binding</keyword>
<evidence type="ECO:0000313" key="15">
    <source>
        <dbReference type="Proteomes" id="UP000565785"/>
    </source>
</evidence>
<sequence>VAMGALLVLLLALLVLPVWAAAPGAASPMGLRAVAAWVTVPRRLSPRAAAEPPAVSYGLEVAGQPQVLRLRPQHGLASRPFSLVTYGGDGALRQEQAVVLDTCFYRGEVLGSRGSVVALSHCGEGLRGVLWVRNQIYEIEPIPGDPAHRHLLYRMEPETSSPADTTCGVSPEELRQQALLPWFQPQWSQEEDKEMVGDWWTHRRYMKMVVVVDKVRFEKWGSNESEVVKQVIGIVNIGNSLLEQLSVQIFLVGLEIWTESNLINITKSPSKTLSNFNKWRREHLSQRISNDHAHLIAFQSFGNTLGQAYVGSICSNQWSSSISSFGSRKMSSFVVTFVHELGHVIGMHHDEPGCKCRCRKCIMHASSVVTDAFSDCSFKYYFNLLAFGASCMRQPAALSSLYSTKHKYCGNKIVEGEEQCDCGSESSCRKDPCCQQNCTLTKGSTCAAGKCCENCMILPAGTLCRASTGVCDLPEYCNGTSPQCPTDVYIQDGAPCKDGAYCYQGKCSSHREQCQRLFGKKARAAALDCFQAVNTQGDRFGNCGIRDNVEFTKCRVENVLCGRIQCENVHKLPHLQNHLTLIQTPVKGKSCWGLDYHVGMPTADVGAVEDGTSCGSDKLCINRTCTSVSLLKYDCDVTKCHGRGVCNNRKNCHCSYGWAPPYCEWEGFGGSVDSGPPPARATSTATLVITPLLFSCIFGVNLIICYKKEIVGWLKRKK</sequence>
<feature type="non-terminal residue" evidence="14">
    <location>
        <position position="1"/>
    </location>
</feature>
<protein>
    <submittedName>
        <fullName evidence="14">ADA21 protein</fullName>
    </submittedName>
</protein>
<name>A0A7L1N4Y4_RHICY</name>
<feature type="active site" evidence="8">
    <location>
        <position position="340"/>
    </location>
</feature>
<comment type="caution">
    <text evidence="14">The sequence shown here is derived from an EMBL/GenBank/DDBJ whole genome shotgun (WGS) entry which is preliminary data.</text>
</comment>
<feature type="disulfide bond" evidence="6">
    <location>
        <begin position="464"/>
        <end position="484"/>
    </location>
</feature>
<feature type="transmembrane region" description="Helical" evidence="9">
    <location>
        <begin position="685"/>
        <end position="706"/>
    </location>
</feature>
<evidence type="ECO:0000256" key="6">
    <source>
        <dbReference type="PROSITE-ProRule" id="PRU00068"/>
    </source>
</evidence>
<dbReference type="GO" id="GO:0004222">
    <property type="term" value="F:metalloendopeptidase activity"/>
    <property type="evidence" value="ECO:0007669"/>
    <property type="project" value="InterPro"/>
</dbReference>
<dbReference type="GO" id="GO:0009897">
    <property type="term" value="C:external side of plasma membrane"/>
    <property type="evidence" value="ECO:0007669"/>
    <property type="project" value="TreeGrafter"/>
</dbReference>
<dbReference type="InterPro" id="IPR002870">
    <property type="entry name" value="Peptidase_M12B_N"/>
</dbReference>
<gene>
    <name evidence="14" type="primary">Adam21</name>
    <name evidence="14" type="ORF">RHICYA_R02796</name>
</gene>
<keyword evidence="5 7" id="KW-1015">Disulfide bond</keyword>
<accession>A0A7L1N4Y4</accession>
<dbReference type="GO" id="GO:1990913">
    <property type="term" value="C:sperm head plasma membrane"/>
    <property type="evidence" value="ECO:0007669"/>
    <property type="project" value="TreeGrafter"/>
</dbReference>
<evidence type="ECO:0000256" key="10">
    <source>
        <dbReference type="SAM" id="SignalP"/>
    </source>
</evidence>
<comment type="caution">
    <text evidence="7">Lacks conserved residue(s) required for the propagation of feature annotation.</text>
</comment>
<dbReference type="Gene3D" id="3.40.390.10">
    <property type="entry name" value="Collagenase (Catalytic Domain)"/>
    <property type="match status" value="1"/>
</dbReference>
<evidence type="ECO:0000259" key="12">
    <source>
        <dbReference type="PROSITE" id="PS50214"/>
    </source>
</evidence>
<evidence type="ECO:0000313" key="14">
    <source>
        <dbReference type="EMBL" id="NXN93913.1"/>
    </source>
</evidence>
<dbReference type="OrthoDB" id="5951731at2759"/>
<evidence type="ECO:0000259" key="13">
    <source>
        <dbReference type="PROSITE" id="PS50215"/>
    </source>
</evidence>
<dbReference type="Pfam" id="PF01562">
    <property type="entry name" value="Pep_M12B_propep"/>
    <property type="match status" value="1"/>
</dbReference>
<feature type="binding site" evidence="8">
    <location>
        <position position="339"/>
    </location>
    <ligand>
        <name>Zn(2+)</name>
        <dbReference type="ChEBI" id="CHEBI:29105"/>
        <note>catalytic</note>
    </ligand>
</feature>
<dbReference type="InterPro" id="IPR000742">
    <property type="entry name" value="EGF"/>
</dbReference>
<evidence type="ECO:0000256" key="9">
    <source>
        <dbReference type="SAM" id="Phobius"/>
    </source>
</evidence>
<organism evidence="14 15">
    <name type="scientific">Rhinopomastus cyanomelas</name>
    <name type="common">Common scimitarbill</name>
    <dbReference type="NCBI Taxonomy" id="113115"/>
    <lineage>
        <taxon>Eukaryota</taxon>
        <taxon>Metazoa</taxon>
        <taxon>Chordata</taxon>
        <taxon>Craniata</taxon>
        <taxon>Vertebrata</taxon>
        <taxon>Euteleostomi</taxon>
        <taxon>Archelosauria</taxon>
        <taxon>Archosauria</taxon>
        <taxon>Dinosauria</taxon>
        <taxon>Saurischia</taxon>
        <taxon>Theropoda</taxon>
        <taxon>Coelurosauria</taxon>
        <taxon>Aves</taxon>
        <taxon>Neognathae</taxon>
        <taxon>Neoaves</taxon>
        <taxon>Telluraves</taxon>
        <taxon>Coraciimorphae</taxon>
        <taxon>Bucerotiformes</taxon>
        <taxon>Rhinopomastidae</taxon>
        <taxon>Rhinopomastus</taxon>
    </lineage>
</organism>
<evidence type="ECO:0000256" key="5">
    <source>
        <dbReference type="ARBA" id="ARBA00023157"/>
    </source>
</evidence>
<evidence type="ECO:0000259" key="11">
    <source>
        <dbReference type="PROSITE" id="PS50026"/>
    </source>
</evidence>
<evidence type="ECO:0000256" key="4">
    <source>
        <dbReference type="ARBA" id="ARBA00023136"/>
    </source>
</evidence>
<dbReference type="Proteomes" id="UP000565785">
    <property type="component" value="Unassembled WGS sequence"/>
</dbReference>
<dbReference type="InterPro" id="IPR024079">
    <property type="entry name" value="MetalloPept_cat_dom_sf"/>
</dbReference>
<evidence type="ECO:0000256" key="1">
    <source>
        <dbReference type="ARBA" id="ARBA00004479"/>
    </source>
</evidence>
<dbReference type="GO" id="GO:0006508">
    <property type="term" value="P:proteolysis"/>
    <property type="evidence" value="ECO:0007669"/>
    <property type="project" value="InterPro"/>
</dbReference>
<dbReference type="CDD" id="cd04269">
    <property type="entry name" value="ZnMc_adamalysin_II_like"/>
    <property type="match status" value="1"/>
</dbReference>
<feature type="domain" description="Peptidase M12B" evidence="13">
    <location>
        <begin position="204"/>
        <end position="385"/>
    </location>
</feature>
<evidence type="ECO:0000256" key="2">
    <source>
        <dbReference type="ARBA" id="ARBA00022692"/>
    </source>
</evidence>
<dbReference type="PANTHER" id="PTHR11905">
    <property type="entry name" value="ADAM A DISINTEGRIN AND METALLOPROTEASE DOMAIN"/>
    <property type="match status" value="1"/>
</dbReference>
<evidence type="ECO:0000256" key="8">
    <source>
        <dbReference type="PROSITE-ProRule" id="PRU00276"/>
    </source>
</evidence>
<feature type="domain" description="Disintegrin" evidence="12">
    <location>
        <begin position="406"/>
        <end position="492"/>
    </location>
</feature>
<dbReference type="Pfam" id="PF08516">
    <property type="entry name" value="ADAM_CR"/>
    <property type="match status" value="1"/>
</dbReference>
<dbReference type="Pfam" id="PF00200">
    <property type="entry name" value="Disintegrin"/>
    <property type="match status" value="1"/>
</dbReference>
<feature type="chain" id="PRO_5029493347" evidence="10">
    <location>
        <begin position="21"/>
        <end position="718"/>
    </location>
</feature>
<reference evidence="14 15" key="1">
    <citation type="submission" date="2019-09" db="EMBL/GenBank/DDBJ databases">
        <title>Bird 10,000 Genomes (B10K) Project - Family phase.</title>
        <authorList>
            <person name="Zhang G."/>
        </authorList>
    </citation>
    <scope>NUCLEOTIDE SEQUENCE [LARGE SCALE GENOMIC DNA]</scope>
    <source>
        <strain evidence="14">B10K-DU-002-35</strain>
        <tissue evidence="14">Muscle</tissue>
    </source>
</reference>
<dbReference type="InterPro" id="IPR034027">
    <property type="entry name" value="Reprolysin_adamalysin"/>
</dbReference>
<dbReference type="SMART" id="SM00050">
    <property type="entry name" value="DISIN"/>
    <property type="match status" value="1"/>
</dbReference>
<dbReference type="SUPFAM" id="SSF57552">
    <property type="entry name" value="Blood coagulation inhibitor (disintegrin)"/>
    <property type="match status" value="1"/>
</dbReference>
<proteinExistence type="predicted"/>
<feature type="signal peptide" evidence="10">
    <location>
        <begin position="1"/>
        <end position="20"/>
    </location>
</feature>
<dbReference type="PROSITE" id="PS50026">
    <property type="entry name" value="EGF_3"/>
    <property type="match status" value="1"/>
</dbReference>
<dbReference type="PROSITE" id="PS50214">
    <property type="entry name" value="DISINTEGRIN_2"/>
    <property type="match status" value="1"/>
</dbReference>
<feature type="binding site" evidence="8">
    <location>
        <position position="343"/>
    </location>
    <ligand>
        <name>Zn(2+)</name>
        <dbReference type="ChEBI" id="CHEBI:29105"/>
        <note>catalytic</note>
    </ligand>
</feature>
<keyword evidence="7" id="KW-0245">EGF-like domain</keyword>
<dbReference type="FunFam" id="4.10.70.10:FF:000001">
    <property type="entry name" value="Disintegrin and metalloproteinase domain-containing protein 22"/>
    <property type="match status" value="1"/>
</dbReference>
<dbReference type="InterPro" id="IPR036436">
    <property type="entry name" value="Disintegrin_dom_sf"/>
</dbReference>
<dbReference type="PRINTS" id="PR00289">
    <property type="entry name" value="DISINTEGRIN"/>
</dbReference>
<feature type="disulfide bond" evidence="8">
    <location>
        <begin position="356"/>
        <end position="361"/>
    </location>
</feature>
<dbReference type="FunFam" id="3.40.390.10:FF:000002">
    <property type="entry name" value="Disintegrin and metalloproteinase domain-containing protein 22"/>
    <property type="match status" value="1"/>
</dbReference>
<comment type="subcellular location">
    <subcellularLocation>
        <location evidence="1">Membrane</location>
        <topology evidence="1">Single-pass type I membrane protein</topology>
    </subcellularLocation>
</comment>
<keyword evidence="4 9" id="KW-0472">Membrane</keyword>
<dbReference type="InterPro" id="IPR001762">
    <property type="entry name" value="Disintegrin_dom"/>
</dbReference>
<dbReference type="GO" id="GO:0008584">
    <property type="term" value="P:male gonad development"/>
    <property type="evidence" value="ECO:0007669"/>
    <property type="project" value="TreeGrafter"/>
</dbReference>
<dbReference type="InterPro" id="IPR018358">
    <property type="entry name" value="Disintegrin_CS"/>
</dbReference>
<evidence type="ECO:0000256" key="3">
    <source>
        <dbReference type="ARBA" id="ARBA00022989"/>
    </source>
</evidence>
<dbReference type="InterPro" id="IPR006586">
    <property type="entry name" value="ADAM_Cys-rich"/>
</dbReference>
<dbReference type="InterPro" id="IPR001590">
    <property type="entry name" value="Peptidase_M12B"/>
</dbReference>
<feature type="non-terminal residue" evidence="14">
    <location>
        <position position="718"/>
    </location>
</feature>
<keyword evidence="10" id="KW-0732">Signal</keyword>
<dbReference type="EMBL" id="VXBP01002250">
    <property type="protein sequence ID" value="NXN93913.1"/>
    <property type="molecule type" value="Genomic_DNA"/>
</dbReference>
<dbReference type="Pfam" id="PF01421">
    <property type="entry name" value="Reprolysin"/>
    <property type="match status" value="1"/>
</dbReference>
<dbReference type="PROSITE" id="PS00427">
    <property type="entry name" value="DISINTEGRIN_1"/>
    <property type="match status" value="1"/>
</dbReference>
<dbReference type="SMART" id="SM00608">
    <property type="entry name" value="ACR"/>
    <property type="match status" value="1"/>
</dbReference>
<keyword evidence="15" id="KW-1185">Reference proteome</keyword>
<dbReference type="GO" id="GO:0046872">
    <property type="term" value="F:metal ion binding"/>
    <property type="evidence" value="ECO:0007669"/>
    <property type="project" value="UniProtKB-KW"/>
</dbReference>
<keyword evidence="2 9" id="KW-0812">Transmembrane</keyword>
<keyword evidence="8" id="KW-0862">Zinc</keyword>
<dbReference type="AlphaFoldDB" id="A0A7L1N4Y4"/>
<keyword evidence="3 9" id="KW-1133">Transmembrane helix</keyword>
<feature type="domain" description="EGF-like" evidence="11">
    <location>
        <begin position="631"/>
        <end position="664"/>
    </location>
</feature>
<dbReference type="PROSITE" id="PS50215">
    <property type="entry name" value="ADAM_MEPRO"/>
    <property type="match status" value="1"/>
</dbReference>
<dbReference type="Gene3D" id="4.10.70.10">
    <property type="entry name" value="Disintegrin domain"/>
    <property type="match status" value="1"/>
</dbReference>
<dbReference type="SUPFAM" id="SSF55486">
    <property type="entry name" value="Metalloproteases ('zincins'), catalytic domain"/>
    <property type="match status" value="1"/>
</dbReference>
<feature type="disulfide bond" evidence="7">
    <location>
        <begin position="654"/>
        <end position="663"/>
    </location>
</feature>